<proteinExistence type="predicted"/>
<reference evidence="1" key="2">
    <citation type="journal article" date="2015" name="Fish Shellfish Immunol.">
        <title>Early steps in the European eel (Anguilla anguilla)-Vibrio vulnificus interaction in the gills: Role of the RtxA13 toxin.</title>
        <authorList>
            <person name="Callol A."/>
            <person name="Pajuelo D."/>
            <person name="Ebbesson L."/>
            <person name="Teles M."/>
            <person name="MacKenzie S."/>
            <person name="Amaro C."/>
        </authorList>
    </citation>
    <scope>NUCLEOTIDE SEQUENCE</scope>
</reference>
<sequence length="63" mass="7336">MQHQNKSLEWIEQSSEICHVFLLDKVSPNVPKTSPNGTKPLQIRILCISIFSQPYYTSRGYFH</sequence>
<name>A0A0E9P813_ANGAN</name>
<dbReference type="EMBL" id="GBXM01107918">
    <property type="protein sequence ID" value="JAH00659.1"/>
    <property type="molecule type" value="Transcribed_RNA"/>
</dbReference>
<protein>
    <submittedName>
        <fullName evidence="1">Uncharacterized protein</fullName>
    </submittedName>
</protein>
<accession>A0A0E9P813</accession>
<organism evidence="1">
    <name type="scientific">Anguilla anguilla</name>
    <name type="common">European freshwater eel</name>
    <name type="synonym">Muraena anguilla</name>
    <dbReference type="NCBI Taxonomy" id="7936"/>
    <lineage>
        <taxon>Eukaryota</taxon>
        <taxon>Metazoa</taxon>
        <taxon>Chordata</taxon>
        <taxon>Craniata</taxon>
        <taxon>Vertebrata</taxon>
        <taxon>Euteleostomi</taxon>
        <taxon>Actinopterygii</taxon>
        <taxon>Neopterygii</taxon>
        <taxon>Teleostei</taxon>
        <taxon>Anguilliformes</taxon>
        <taxon>Anguillidae</taxon>
        <taxon>Anguilla</taxon>
    </lineage>
</organism>
<evidence type="ECO:0000313" key="1">
    <source>
        <dbReference type="EMBL" id="JAH00659.1"/>
    </source>
</evidence>
<reference evidence="1" key="1">
    <citation type="submission" date="2014-11" db="EMBL/GenBank/DDBJ databases">
        <authorList>
            <person name="Amaro Gonzalez C."/>
        </authorList>
    </citation>
    <scope>NUCLEOTIDE SEQUENCE</scope>
</reference>
<dbReference type="AlphaFoldDB" id="A0A0E9P813"/>